<dbReference type="EMBL" id="JAPDRQ010000345">
    <property type="protein sequence ID" value="KAJ9650412.1"/>
    <property type="molecule type" value="Genomic_DNA"/>
</dbReference>
<protein>
    <submittedName>
        <fullName evidence="1">Uncharacterized protein</fullName>
    </submittedName>
</protein>
<sequence>MVANFHGHELDLSSLRRRFDSSLKGMHLADVMRIADELGFESRPIKVDLEDIPNAQLPCILHWDMTHFVVLRRVSGKGLEIHDPSRGIRRLTLAETGRHFTGVLLELSPRATFNPIKERHSISLQRLAGDVSGLPGAALQLLGLALAIEVLALTLPFQVQWVIDHVILSTDRGLLVLMALGFSVILLVSAALQLVRAWIISWLGAALNTEWISNLFSHLLRLPLSFFQKRHMGDVLSRFSSVHAIQNTLTGNFIEAVLDGVMGTLALFVICLYSAKLALLVCAVVAVYTLTRWILYRRLWHLNEEQLVYWARQQSELMESVRGIQAIKLGNKQGLRRARLASATMEANKRAMQVQRYTLGFGVMGSTISGLQRVLIVALGAHLVMSGSFSAGMLVAFVAYADQFAQKAGGLVDKIVEFRMLRLHAERIADVALAEEEQNVSSTHSGRSPKARIRLNNIGFRYSQSDPWVFRNVTIEFKDGESVAIIGPSGYGKSTLSRLMVGLLEPTEGSVEIDGVDIRSFGLASYRDLVGVVMQDDTLFAGTIADNISFFDSDGTIEAIVEAATMAGIHADIVALPMGYESLVGDMGAALSGGQQQRLLLARAFYKRPKILILDEATSHLDVRTEREINHNVSNLRATRIIFAHRQETISSADRVVDLTSFMKKEPAVLPDNSAQQPSPVAQRGGPRTILIHTVEGDFHAKVVGHALRVRGNRVLEWRGDRVPESNTSSLAFSEGTLTGRLHTAGGDISSDDVDVVWYRRRRIISAPSYVDPLDQEFATEELRMAERSHPEAFSQAFWVNPHAASLLCESKVRQLRYALELGIDIPRTLISNDPGDIRQFLSEGIACIYKPLGGCIWKEDGVVRKTYTAEVALADLPCDRILRTTPGIFQDKVDKHYEVRAQFFGKSCFAVRIESSALESGDVDWRLDQNSITRCEPAILPDDVHARCIALMAKLGIVSGGFDFIITPEGRWCFMEVNEAGQFFFIETWCADLPVLDAFCQFLEYGKADFRYTPHSDALTLNGITASAFEHGVISK</sequence>
<comment type="caution">
    <text evidence="1">The sequence shown here is derived from an EMBL/GenBank/DDBJ whole genome shotgun (WGS) entry which is preliminary data.</text>
</comment>
<gene>
    <name evidence="1" type="ORF">H2198_010291</name>
</gene>
<evidence type="ECO:0000313" key="1">
    <source>
        <dbReference type="EMBL" id="KAJ9650412.1"/>
    </source>
</evidence>
<keyword evidence="2" id="KW-1185">Reference proteome</keyword>
<dbReference type="Proteomes" id="UP001172386">
    <property type="component" value="Unassembled WGS sequence"/>
</dbReference>
<accession>A0ACC2ZS86</accession>
<evidence type="ECO:0000313" key="2">
    <source>
        <dbReference type="Proteomes" id="UP001172386"/>
    </source>
</evidence>
<organism evidence="1 2">
    <name type="scientific">Neophaeococcomyces mojaviensis</name>
    <dbReference type="NCBI Taxonomy" id="3383035"/>
    <lineage>
        <taxon>Eukaryota</taxon>
        <taxon>Fungi</taxon>
        <taxon>Dikarya</taxon>
        <taxon>Ascomycota</taxon>
        <taxon>Pezizomycotina</taxon>
        <taxon>Eurotiomycetes</taxon>
        <taxon>Chaetothyriomycetidae</taxon>
        <taxon>Chaetothyriales</taxon>
        <taxon>Chaetothyriales incertae sedis</taxon>
        <taxon>Neophaeococcomyces</taxon>
    </lineage>
</organism>
<name>A0ACC2ZS86_9EURO</name>
<proteinExistence type="predicted"/>
<reference evidence="1" key="1">
    <citation type="submission" date="2022-10" db="EMBL/GenBank/DDBJ databases">
        <title>Culturing micro-colonial fungi from biological soil crusts in the Mojave desert and describing Neophaeococcomyces mojavensis, and introducing the new genera and species Taxawa tesnikishii.</title>
        <authorList>
            <person name="Kurbessoian T."/>
            <person name="Stajich J.E."/>
        </authorList>
    </citation>
    <scope>NUCLEOTIDE SEQUENCE</scope>
    <source>
        <strain evidence="1">JES_112</strain>
    </source>
</reference>